<dbReference type="Gene3D" id="1.20.58.1630">
    <property type="entry name" value="Chaperone lipoprotein PulS/OutS"/>
    <property type="match status" value="1"/>
</dbReference>
<evidence type="ECO:0000313" key="2">
    <source>
        <dbReference type="EMBL" id="KAA8995479.1"/>
    </source>
</evidence>
<gene>
    <name evidence="2" type="ORF">FJU30_24125</name>
</gene>
<dbReference type="InterPro" id="IPR019114">
    <property type="entry name" value="Chap_lipoprot_PulS/OutS-like"/>
</dbReference>
<dbReference type="InterPro" id="IPR038432">
    <property type="entry name" value="PulS/OutS-like_sf"/>
</dbReference>
<accession>A0A5J5FRQ2</accession>
<keyword evidence="3" id="KW-1185">Reference proteome</keyword>
<name>A0A5J5FRQ2_9GAMM</name>
<proteinExistence type="predicted"/>
<dbReference type="Proteomes" id="UP000335415">
    <property type="component" value="Unassembled WGS sequence"/>
</dbReference>
<protein>
    <recommendedName>
        <fullName evidence="4">YacC family pilotin-like protein</fullName>
    </recommendedName>
</protein>
<dbReference type="AlphaFoldDB" id="A0A5J5FRQ2"/>
<evidence type="ECO:0008006" key="4">
    <source>
        <dbReference type="Google" id="ProtNLM"/>
    </source>
</evidence>
<comment type="caution">
    <text evidence="2">The sequence shown here is derived from an EMBL/GenBank/DDBJ whole genome shotgun (WGS) entry which is preliminary data.</text>
</comment>
<feature type="signal peptide" evidence="1">
    <location>
        <begin position="1"/>
        <end position="22"/>
    </location>
</feature>
<organism evidence="2 3">
    <name type="scientific">Affinibrenneria salicis</name>
    <dbReference type="NCBI Taxonomy" id="2590031"/>
    <lineage>
        <taxon>Bacteria</taxon>
        <taxon>Pseudomonadati</taxon>
        <taxon>Pseudomonadota</taxon>
        <taxon>Gammaproteobacteria</taxon>
        <taxon>Enterobacterales</taxon>
        <taxon>Pectobacteriaceae</taxon>
        <taxon>Affinibrenneria</taxon>
    </lineage>
</organism>
<sequence length="115" mass="13027">MKQSALALFLLSLLSVSLPTRALSEMEADDLADLTAVFIYLKADCGYRELPDARIRQALASFAQQNRWDLTNYNSYDMQALQEDSYRDLRDIAIPTPKKCEALARNSLGLLVWQP</sequence>
<feature type="chain" id="PRO_5023927535" description="YacC family pilotin-like protein" evidence="1">
    <location>
        <begin position="23"/>
        <end position="115"/>
    </location>
</feature>
<dbReference type="OrthoDB" id="6414804at2"/>
<reference evidence="2 3" key="1">
    <citation type="submission" date="2019-09" db="EMBL/GenBank/DDBJ databases">
        <authorList>
            <person name="Li Y."/>
        </authorList>
    </citation>
    <scope>NUCLEOTIDE SEQUENCE [LARGE SCALE GENOMIC DNA]</scope>
    <source>
        <strain evidence="2 3">L3-3HA</strain>
    </source>
</reference>
<dbReference type="RefSeq" id="WP_150437514.1">
    <property type="nucleotide sequence ID" value="NZ_VYKJ01000019.1"/>
</dbReference>
<evidence type="ECO:0000313" key="3">
    <source>
        <dbReference type="Proteomes" id="UP000335415"/>
    </source>
</evidence>
<keyword evidence="1" id="KW-0732">Signal</keyword>
<evidence type="ECO:0000256" key="1">
    <source>
        <dbReference type="SAM" id="SignalP"/>
    </source>
</evidence>
<dbReference type="NCBIfam" id="NF037975">
    <property type="entry name" value="pilot_rel_YacC"/>
    <property type="match status" value="1"/>
</dbReference>
<dbReference type="EMBL" id="VYKJ01000019">
    <property type="protein sequence ID" value="KAA8995479.1"/>
    <property type="molecule type" value="Genomic_DNA"/>
</dbReference>
<dbReference type="Pfam" id="PF09691">
    <property type="entry name" value="T2SS_PulS_OutS"/>
    <property type="match status" value="1"/>
</dbReference>